<evidence type="ECO:0008006" key="3">
    <source>
        <dbReference type="Google" id="ProtNLM"/>
    </source>
</evidence>
<name>A0A0F9GSQ6_9ZZZZ</name>
<organism evidence="2">
    <name type="scientific">marine sediment metagenome</name>
    <dbReference type="NCBI Taxonomy" id="412755"/>
    <lineage>
        <taxon>unclassified sequences</taxon>
        <taxon>metagenomes</taxon>
        <taxon>ecological metagenomes</taxon>
    </lineage>
</organism>
<dbReference type="AlphaFoldDB" id="A0A0F9GSQ6"/>
<evidence type="ECO:0000256" key="1">
    <source>
        <dbReference type="SAM" id="Phobius"/>
    </source>
</evidence>
<keyword evidence="1" id="KW-0472">Membrane</keyword>
<accession>A0A0F9GSQ6</accession>
<feature type="non-terminal residue" evidence="2">
    <location>
        <position position="1"/>
    </location>
</feature>
<keyword evidence="1" id="KW-0812">Transmembrane</keyword>
<evidence type="ECO:0000313" key="2">
    <source>
        <dbReference type="EMBL" id="KKM01839.1"/>
    </source>
</evidence>
<feature type="transmembrane region" description="Helical" evidence="1">
    <location>
        <begin position="15"/>
        <end position="36"/>
    </location>
</feature>
<gene>
    <name evidence="2" type="ORF">LCGC14_1790400</name>
</gene>
<dbReference type="EMBL" id="LAZR01017087">
    <property type="protein sequence ID" value="KKM01839.1"/>
    <property type="molecule type" value="Genomic_DNA"/>
</dbReference>
<keyword evidence="1" id="KW-1133">Transmembrane helix</keyword>
<reference evidence="2" key="1">
    <citation type="journal article" date="2015" name="Nature">
        <title>Complex archaea that bridge the gap between prokaryotes and eukaryotes.</title>
        <authorList>
            <person name="Spang A."/>
            <person name="Saw J.H."/>
            <person name="Jorgensen S.L."/>
            <person name="Zaremba-Niedzwiedzka K."/>
            <person name="Martijn J."/>
            <person name="Lind A.E."/>
            <person name="van Eijk R."/>
            <person name="Schleper C."/>
            <person name="Guy L."/>
            <person name="Ettema T.J."/>
        </authorList>
    </citation>
    <scope>NUCLEOTIDE SEQUENCE</scope>
</reference>
<sequence length="42" mass="4756">CEDYAVFLATLYKAAGYRTAIVLLVMLLLFSIYLDIKKPMLA</sequence>
<comment type="caution">
    <text evidence="2">The sequence shown here is derived from an EMBL/GenBank/DDBJ whole genome shotgun (WGS) entry which is preliminary data.</text>
</comment>
<protein>
    <recommendedName>
        <fullName evidence="3">Transglutaminase-like domain-containing protein</fullName>
    </recommendedName>
</protein>
<proteinExistence type="predicted"/>